<dbReference type="PANTHER" id="PTHR43031">
    <property type="entry name" value="FAD-DEPENDENT OXIDOREDUCTASE"/>
    <property type="match status" value="1"/>
</dbReference>
<protein>
    <submittedName>
        <fullName evidence="3">Rhodanese-like domain-containing protein</fullName>
    </submittedName>
</protein>
<dbReference type="Pfam" id="PF00581">
    <property type="entry name" value="Rhodanese"/>
    <property type="match status" value="1"/>
</dbReference>
<organism evidence="3 4">
    <name type="scientific">Motilimonas cestriensis</name>
    <dbReference type="NCBI Taxonomy" id="2742685"/>
    <lineage>
        <taxon>Bacteria</taxon>
        <taxon>Pseudomonadati</taxon>
        <taxon>Pseudomonadota</taxon>
        <taxon>Gammaproteobacteria</taxon>
        <taxon>Alteromonadales</taxon>
        <taxon>Alteromonadales genera incertae sedis</taxon>
        <taxon>Motilimonas</taxon>
    </lineage>
</organism>
<accession>A0ABS8W9C9</accession>
<sequence>MKALLNACLLTLIILFTHSTVAKNSVPVVSQSELVAWQQSEKPMQLLDVRTPAEFAQGHIKGAINIPYDQLDQQLASLDKDTEIVVYCRSGRRAAIAEDVLMSNGLLKVSHLEGDMLGWQAKGLPVEVIE</sequence>
<evidence type="ECO:0000313" key="4">
    <source>
        <dbReference type="Proteomes" id="UP001201273"/>
    </source>
</evidence>
<evidence type="ECO:0000313" key="3">
    <source>
        <dbReference type="EMBL" id="MCE2594366.1"/>
    </source>
</evidence>
<dbReference type="SMART" id="SM00450">
    <property type="entry name" value="RHOD"/>
    <property type="match status" value="1"/>
</dbReference>
<dbReference type="Gene3D" id="3.40.250.10">
    <property type="entry name" value="Rhodanese-like domain"/>
    <property type="match status" value="1"/>
</dbReference>
<dbReference type="CDD" id="cd00158">
    <property type="entry name" value="RHOD"/>
    <property type="match status" value="1"/>
</dbReference>
<evidence type="ECO:0000256" key="1">
    <source>
        <dbReference type="SAM" id="SignalP"/>
    </source>
</evidence>
<keyword evidence="1" id="KW-0732">Signal</keyword>
<comment type="caution">
    <text evidence="3">The sequence shown here is derived from an EMBL/GenBank/DDBJ whole genome shotgun (WGS) entry which is preliminary data.</text>
</comment>
<name>A0ABS8W9C9_9GAMM</name>
<dbReference type="RefSeq" id="WP_233051913.1">
    <property type="nucleotide sequence ID" value="NZ_JAIMJA010000005.1"/>
</dbReference>
<feature type="chain" id="PRO_5046348458" evidence="1">
    <location>
        <begin position="23"/>
        <end position="130"/>
    </location>
</feature>
<proteinExistence type="predicted"/>
<dbReference type="InterPro" id="IPR050229">
    <property type="entry name" value="GlpE_sulfurtransferase"/>
</dbReference>
<dbReference type="Proteomes" id="UP001201273">
    <property type="component" value="Unassembled WGS sequence"/>
</dbReference>
<dbReference type="PROSITE" id="PS50206">
    <property type="entry name" value="RHODANESE_3"/>
    <property type="match status" value="1"/>
</dbReference>
<feature type="signal peptide" evidence="1">
    <location>
        <begin position="1"/>
        <end position="22"/>
    </location>
</feature>
<dbReference type="EMBL" id="JAIMJA010000005">
    <property type="protein sequence ID" value="MCE2594366.1"/>
    <property type="molecule type" value="Genomic_DNA"/>
</dbReference>
<evidence type="ECO:0000259" key="2">
    <source>
        <dbReference type="PROSITE" id="PS50206"/>
    </source>
</evidence>
<keyword evidence="4" id="KW-1185">Reference proteome</keyword>
<gene>
    <name evidence="3" type="ORF">K6Y31_06020</name>
</gene>
<dbReference type="InterPro" id="IPR001763">
    <property type="entry name" value="Rhodanese-like_dom"/>
</dbReference>
<dbReference type="SUPFAM" id="SSF52821">
    <property type="entry name" value="Rhodanese/Cell cycle control phosphatase"/>
    <property type="match status" value="1"/>
</dbReference>
<dbReference type="InterPro" id="IPR036873">
    <property type="entry name" value="Rhodanese-like_dom_sf"/>
</dbReference>
<dbReference type="PANTHER" id="PTHR43031:SF1">
    <property type="entry name" value="PYRIDINE NUCLEOTIDE-DISULPHIDE OXIDOREDUCTASE"/>
    <property type="match status" value="1"/>
</dbReference>
<feature type="domain" description="Rhodanese" evidence="2">
    <location>
        <begin position="40"/>
        <end position="128"/>
    </location>
</feature>
<reference evidence="3 4" key="1">
    <citation type="journal article" date="2022" name="Environ. Microbiol. Rep.">
        <title>Eco-phylogenetic analyses reveal divergent evolution of vitamin B12 metabolism in the marine bacterial family 'Psychromonadaceae'.</title>
        <authorList>
            <person name="Jin X."/>
            <person name="Yang Y."/>
            <person name="Cao H."/>
            <person name="Gao B."/>
            <person name="Zhao Z."/>
        </authorList>
    </citation>
    <scope>NUCLEOTIDE SEQUENCE [LARGE SCALE GENOMIC DNA]</scope>
    <source>
        <strain evidence="3 4">MKS20</strain>
    </source>
</reference>